<proteinExistence type="predicted"/>
<dbReference type="EMBL" id="BDIP01007485">
    <property type="protein sequence ID" value="GIQ91310.1"/>
    <property type="molecule type" value="Genomic_DNA"/>
</dbReference>
<sequence>MVKFTVGFLTLVYPSCKSGKLVSISHCKAAWVGTVNGFVGFHIVIMTGPDLSSLDADATQIVEELYPCPFDGNVECATCIA</sequence>
<evidence type="ECO:0000313" key="2">
    <source>
        <dbReference type="Proteomes" id="UP000265618"/>
    </source>
</evidence>
<name>A0A9K3DAD6_9EUKA</name>
<gene>
    <name evidence="1" type="ORF">KIPB_014500</name>
</gene>
<accession>A0A9K3DAD6</accession>
<evidence type="ECO:0000313" key="1">
    <source>
        <dbReference type="EMBL" id="GIQ91310.1"/>
    </source>
</evidence>
<protein>
    <submittedName>
        <fullName evidence="1">Uncharacterized protein</fullName>
    </submittedName>
</protein>
<comment type="caution">
    <text evidence="1">The sequence shown here is derived from an EMBL/GenBank/DDBJ whole genome shotgun (WGS) entry which is preliminary data.</text>
</comment>
<organism evidence="1 2">
    <name type="scientific">Kipferlia bialata</name>
    <dbReference type="NCBI Taxonomy" id="797122"/>
    <lineage>
        <taxon>Eukaryota</taxon>
        <taxon>Metamonada</taxon>
        <taxon>Carpediemonas-like organisms</taxon>
        <taxon>Kipferlia</taxon>
    </lineage>
</organism>
<feature type="non-terminal residue" evidence="1">
    <location>
        <position position="1"/>
    </location>
</feature>
<reference evidence="1 2" key="1">
    <citation type="journal article" date="2018" name="PLoS ONE">
        <title>The draft genome of Kipferlia bialata reveals reductive genome evolution in fornicate parasites.</title>
        <authorList>
            <person name="Tanifuji G."/>
            <person name="Takabayashi S."/>
            <person name="Kume K."/>
            <person name="Takagi M."/>
            <person name="Nakayama T."/>
            <person name="Kamikawa R."/>
            <person name="Inagaki Y."/>
            <person name="Hashimoto T."/>
        </authorList>
    </citation>
    <scope>NUCLEOTIDE SEQUENCE [LARGE SCALE GENOMIC DNA]</scope>
    <source>
        <strain evidence="1">NY0173</strain>
    </source>
</reference>
<dbReference type="Proteomes" id="UP000265618">
    <property type="component" value="Unassembled WGS sequence"/>
</dbReference>
<dbReference type="AlphaFoldDB" id="A0A9K3DAD6"/>
<keyword evidence="2" id="KW-1185">Reference proteome</keyword>